<sequence>MRYVFVHGWGFDHRFWQPLLDELQPDDPLCLDFGYFGGEIQLDLPDEPYIAVGHSAGSLWLLDHVTDHCAGIIALNGFARFAQSEDFPDGVPGKILTRMRRQIGKAPLGVLADFRARIHATEGWTGEPNVERLAEGLDRLLTDDRREDARRRSARLAWLAGADDPLLSPVVARASFPEESFGAVVPGGHLLPIERPCSTAAFIRECVERIS</sequence>
<evidence type="ECO:0000313" key="2">
    <source>
        <dbReference type="Proteomes" id="UP000188604"/>
    </source>
</evidence>
<evidence type="ECO:0000313" key="1">
    <source>
        <dbReference type="EMBL" id="AQS86845.1"/>
    </source>
</evidence>
<dbReference type="InterPro" id="IPR029058">
    <property type="entry name" value="AB_hydrolase_fold"/>
</dbReference>
<dbReference type="EMBL" id="CP014691">
    <property type="protein sequence ID" value="AQS86845.1"/>
    <property type="molecule type" value="Genomic_DNA"/>
</dbReference>
<reference evidence="1 2" key="1">
    <citation type="submission" date="2016-03" db="EMBL/GenBank/DDBJ databases">
        <title>Acetic acid bacteria sequencing.</title>
        <authorList>
            <person name="Brandt J."/>
            <person name="Jakob F."/>
            <person name="Vogel R.F."/>
        </authorList>
    </citation>
    <scope>NUCLEOTIDE SEQUENCE [LARGE SCALE GENOMIC DNA]</scope>
    <source>
        <strain evidence="1 2">NBRC 101099</strain>
    </source>
</reference>
<dbReference type="KEGG" id="nch:A0U93_01515"/>
<dbReference type="OrthoDB" id="7165362at2"/>
<accession>A0A1U9KM40</accession>
<keyword evidence="2" id="KW-1185">Reference proteome</keyword>
<dbReference type="RefSeq" id="WP_077805809.1">
    <property type="nucleotide sequence ID" value="NZ_BJXS01000004.1"/>
</dbReference>
<dbReference type="STRING" id="320497.A0U93_01515"/>
<gene>
    <name evidence="1" type="ORF">A0U93_01515</name>
</gene>
<name>A0A1U9KM40_9PROT</name>
<dbReference type="Gene3D" id="3.40.50.1820">
    <property type="entry name" value="alpha/beta hydrolase"/>
    <property type="match status" value="1"/>
</dbReference>
<proteinExistence type="predicted"/>
<dbReference type="Proteomes" id="UP000188604">
    <property type="component" value="Chromosome"/>
</dbReference>
<organism evidence="1 2">
    <name type="scientific">Neoasaia chiangmaiensis</name>
    <dbReference type="NCBI Taxonomy" id="320497"/>
    <lineage>
        <taxon>Bacteria</taxon>
        <taxon>Pseudomonadati</taxon>
        <taxon>Pseudomonadota</taxon>
        <taxon>Alphaproteobacteria</taxon>
        <taxon>Acetobacterales</taxon>
        <taxon>Acetobacteraceae</taxon>
        <taxon>Neoasaia</taxon>
    </lineage>
</organism>
<dbReference type="SUPFAM" id="SSF53474">
    <property type="entry name" value="alpha/beta-Hydrolases"/>
    <property type="match status" value="1"/>
</dbReference>
<protein>
    <submittedName>
        <fullName evidence="1">Uncharacterized protein</fullName>
    </submittedName>
</protein>
<dbReference type="AlphaFoldDB" id="A0A1U9KM40"/>